<dbReference type="Proteomes" id="UP000193411">
    <property type="component" value="Unassembled WGS sequence"/>
</dbReference>
<evidence type="ECO:0000313" key="2">
    <source>
        <dbReference type="EMBL" id="ORZ39900.1"/>
    </source>
</evidence>
<reference evidence="2 3" key="1">
    <citation type="submission" date="2016-07" db="EMBL/GenBank/DDBJ databases">
        <title>Pervasive Adenine N6-methylation of Active Genes in Fungi.</title>
        <authorList>
            <consortium name="DOE Joint Genome Institute"/>
            <person name="Mondo S.J."/>
            <person name="Dannebaum R.O."/>
            <person name="Kuo R.C."/>
            <person name="Labutti K."/>
            <person name="Haridas S."/>
            <person name="Kuo A."/>
            <person name="Salamov A."/>
            <person name="Ahrendt S.R."/>
            <person name="Lipzen A."/>
            <person name="Sullivan W."/>
            <person name="Andreopoulos W.B."/>
            <person name="Clum A."/>
            <person name="Lindquist E."/>
            <person name="Daum C."/>
            <person name="Ramamoorthy G.K."/>
            <person name="Gryganskyi A."/>
            <person name="Culley D."/>
            <person name="Magnuson J.K."/>
            <person name="James T.Y."/>
            <person name="O'Malley M.A."/>
            <person name="Stajich J.E."/>
            <person name="Spatafora J.W."/>
            <person name="Visel A."/>
            <person name="Grigoriev I.V."/>
        </authorList>
    </citation>
    <scope>NUCLEOTIDE SEQUENCE [LARGE SCALE GENOMIC DNA]</scope>
    <source>
        <strain evidence="2 3">PL171</strain>
    </source>
</reference>
<name>A0A1Y2HZ99_9FUNG</name>
<keyword evidence="3" id="KW-1185">Reference proteome</keyword>
<evidence type="ECO:0000256" key="1">
    <source>
        <dbReference type="SAM" id="MobiDB-lite"/>
    </source>
</evidence>
<sequence length="108" mass="11413">MDLPNRTAYVSQWVLAIQLATAPSCVAKGGNWPGGQGTIGVGQRWSGRWAAADWHGQPKLHVRLNPGLPFAANGLLQIVVSRLRFTSARSNSRSASAVHQLAAAGTAQ</sequence>
<dbReference type="EMBL" id="MCFL01000004">
    <property type="protein sequence ID" value="ORZ39900.1"/>
    <property type="molecule type" value="Genomic_DNA"/>
</dbReference>
<accession>A0A1Y2HZ99</accession>
<dbReference type="AlphaFoldDB" id="A0A1Y2HZ99"/>
<feature type="region of interest" description="Disordered" evidence="1">
    <location>
        <begin position="89"/>
        <end position="108"/>
    </location>
</feature>
<proteinExistence type="predicted"/>
<organism evidence="2 3">
    <name type="scientific">Catenaria anguillulae PL171</name>
    <dbReference type="NCBI Taxonomy" id="765915"/>
    <lineage>
        <taxon>Eukaryota</taxon>
        <taxon>Fungi</taxon>
        <taxon>Fungi incertae sedis</taxon>
        <taxon>Blastocladiomycota</taxon>
        <taxon>Blastocladiomycetes</taxon>
        <taxon>Blastocladiales</taxon>
        <taxon>Catenariaceae</taxon>
        <taxon>Catenaria</taxon>
    </lineage>
</organism>
<protein>
    <submittedName>
        <fullName evidence="2">Uncharacterized protein</fullName>
    </submittedName>
</protein>
<evidence type="ECO:0000313" key="3">
    <source>
        <dbReference type="Proteomes" id="UP000193411"/>
    </source>
</evidence>
<gene>
    <name evidence="2" type="ORF">BCR44DRAFT_1425851</name>
</gene>
<comment type="caution">
    <text evidence="2">The sequence shown here is derived from an EMBL/GenBank/DDBJ whole genome shotgun (WGS) entry which is preliminary data.</text>
</comment>